<organism evidence="2 3">
    <name type="scientific">Bacteroides ovatus</name>
    <dbReference type="NCBI Taxonomy" id="28116"/>
    <lineage>
        <taxon>Bacteria</taxon>
        <taxon>Pseudomonadati</taxon>
        <taxon>Bacteroidota</taxon>
        <taxon>Bacteroidia</taxon>
        <taxon>Bacteroidales</taxon>
        <taxon>Bacteroidaceae</taxon>
        <taxon>Bacteroides</taxon>
    </lineage>
</organism>
<dbReference type="AlphaFoldDB" id="A0A1G6G4P7"/>
<dbReference type="RefSeq" id="WP_046151590.1">
    <property type="nucleotide sequence ID" value="NZ_FMYE01000014.1"/>
</dbReference>
<evidence type="ECO:0000259" key="1">
    <source>
        <dbReference type="Pfam" id="PF13351"/>
    </source>
</evidence>
<accession>A0A1G6G4P7</accession>
<evidence type="ECO:0000313" key="2">
    <source>
        <dbReference type="EMBL" id="SDB76891.1"/>
    </source>
</evidence>
<dbReference type="EMBL" id="FMYE01000014">
    <property type="protein sequence ID" value="SDB76891.1"/>
    <property type="molecule type" value="Genomic_DNA"/>
</dbReference>
<dbReference type="InterPro" id="IPR025343">
    <property type="entry name" value="DUF4099"/>
</dbReference>
<evidence type="ECO:0000313" key="3">
    <source>
        <dbReference type="Proteomes" id="UP000183670"/>
    </source>
</evidence>
<gene>
    <name evidence="2" type="ORF">SAMN05192581_101455</name>
</gene>
<sequence>MKSSTFYENEVPYGILEKFGLTHEMIEDLPMFALEDIAQGRPSPLLPLRVRDEQGHIQQNYSRFALVRLDDNKVDVMFYPALEYAPLDHFTKEQQNLLRNGKAIMADITMPDGKVLKSFVQIDSETNQVMAVPSPVIGKNIQVVSDELSLGSSEIQTIQKGDPLTFISDDQMVTVGIDLHSQVGLRFAGGDGQKWKEEGKREWDKYTFGCYGCWIMDDNGCLSYVPEEEYTDELWNEQKKMGERNIVNQRK</sequence>
<dbReference type="Pfam" id="PF13351">
    <property type="entry name" value="DUF4099"/>
    <property type="match status" value="1"/>
</dbReference>
<dbReference type="Proteomes" id="UP000183670">
    <property type="component" value="Unassembled WGS sequence"/>
</dbReference>
<feature type="domain" description="DUF4099" evidence="1">
    <location>
        <begin position="7"/>
        <end position="88"/>
    </location>
</feature>
<name>A0A1G6G4P7_BACOV</name>
<reference evidence="2 3" key="1">
    <citation type="submission" date="2016-10" db="EMBL/GenBank/DDBJ databases">
        <authorList>
            <person name="de Groot N.N."/>
        </authorList>
    </citation>
    <scope>NUCLEOTIDE SEQUENCE [LARGE SCALE GENOMIC DNA]</scope>
    <source>
        <strain evidence="2 3">NLAE-zl-C500</strain>
    </source>
</reference>
<proteinExistence type="predicted"/>
<protein>
    <recommendedName>
        <fullName evidence="1">DUF4099 domain-containing protein</fullName>
    </recommendedName>
</protein>